<dbReference type="OrthoDB" id="1845327at2"/>
<proteinExistence type="predicted"/>
<sequence length="301" mass="34237">MAFLIRIRELAKSHGQALKVCSDLVNQYKIVPTTEVSIDFTNCNFIYPDYALLLLCTVKYLESLGYVVSGRIYVQQASLPANYLAGMKFFEELKVQLPFSVDKGNDETSVQIQKYTRQNQITVLHSFLGILRKKASMHENVYVSLDYCLNEILDNVLNHSEQNEGWIAAQYFSTLNTIRLIACDYGIGVHKSLSKAFTFTEEEAILKCIEEGVTKGGGQGHGLYATAEFIKLNRGWMSIFSGNKTLSVSENETAVKDIDYWQGTCVHIRINTNVDVDYTSFTSKFYDYKKQVYEDLFGDRE</sequence>
<dbReference type="RefSeq" id="WP_094486198.1">
    <property type="nucleotide sequence ID" value="NZ_NOXX01000193.1"/>
</dbReference>
<accession>A0A255ZU64</accession>
<feature type="domain" description="Histidine kinase/HSP90-like ATPase" evidence="1">
    <location>
        <begin position="144"/>
        <end position="270"/>
    </location>
</feature>
<dbReference type="Gene3D" id="3.30.565.10">
    <property type="entry name" value="Histidine kinase-like ATPase, C-terminal domain"/>
    <property type="match status" value="1"/>
</dbReference>
<dbReference type="InterPro" id="IPR003594">
    <property type="entry name" value="HATPase_dom"/>
</dbReference>
<evidence type="ECO:0000313" key="2">
    <source>
        <dbReference type="EMBL" id="OYQ44300.1"/>
    </source>
</evidence>
<reference evidence="2 3" key="1">
    <citation type="submission" date="2017-07" db="EMBL/GenBank/DDBJ databases">
        <title>Flavobacterium cyanobacteriorum sp. nov., isolated from cyanobacterial aggregates in a eutrophic lake.</title>
        <authorList>
            <person name="Cai H."/>
        </authorList>
    </citation>
    <scope>NUCLEOTIDE SEQUENCE [LARGE SCALE GENOMIC DNA]</scope>
    <source>
        <strain evidence="2 3">TH167</strain>
    </source>
</reference>
<dbReference type="Pfam" id="PF02518">
    <property type="entry name" value="HATPase_c"/>
    <property type="match status" value="1"/>
</dbReference>
<gene>
    <name evidence="2" type="ORF">CHX27_07765</name>
</gene>
<protein>
    <recommendedName>
        <fullName evidence="1">Histidine kinase/HSP90-like ATPase domain-containing protein</fullName>
    </recommendedName>
</protein>
<evidence type="ECO:0000313" key="3">
    <source>
        <dbReference type="Proteomes" id="UP000216035"/>
    </source>
</evidence>
<name>A0A255ZU64_9FLAO</name>
<dbReference type="SUPFAM" id="SSF55874">
    <property type="entry name" value="ATPase domain of HSP90 chaperone/DNA topoisomerase II/histidine kinase"/>
    <property type="match status" value="1"/>
</dbReference>
<dbReference type="AlphaFoldDB" id="A0A255ZU64"/>
<dbReference type="Proteomes" id="UP000216035">
    <property type="component" value="Unassembled WGS sequence"/>
</dbReference>
<dbReference type="InterPro" id="IPR036890">
    <property type="entry name" value="HATPase_C_sf"/>
</dbReference>
<keyword evidence="3" id="KW-1185">Reference proteome</keyword>
<evidence type="ECO:0000259" key="1">
    <source>
        <dbReference type="Pfam" id="PF02518"/>
    </source>
</evidence>
<comment type="caution">
    <text evidence="2">The sequence shown here is derived from an EMBL/GenBank/DDBJ whole genome shotgun (WGS) entry which is preliminary data.</text>
</comment>
<organism evidence="2 3">
    <name type="scientific">Flavobacterium aurantiibacter</name>
    <dbReference type="NCBI Taxonomy" id="2023067"/>
    <lineage>
        <taxon>Bacteria</taxon>
        <taxon>Pseudomonadati</taxon>
        <taxon>Bacteroidota</taxon>
        <taxon>Flavobacteriia</taxon>
        <taxon>Flavobacteriales</taxon>
        <taxon>Flavobacteriaceae</taxon>
        <taxon>Flavobacterium</taxon>
    </lineage>
</organism>
<dbReference type="EMBL" id="NOXX01000193">
    <property type="protein sequence ID" value="OYQ44300.1"/>
    <property type="molecule type" value="Genomic_DNA"/>
</dbReference>